<dbReference type="EMBL" id="BLAX01000001">
    <property type="protein sequence ID" value="GET35049.1"/>
    <property type="molecule type" value="Genomic_DNA"/>
</dbReference>
<dbReference type="GO" id="GO:0009279">
    <property type="term" value="C:cell outer membrane"/>
    <property type="evidence" value="ECO:0007669"/>
    <property type="project" value="UniProtKB-SubCell"/>
</dbReference>
<comment type="similarity">
    <text evidence="2">Belongs to the SusD family.</text>
</comment>
<evidence type="ECO:0008006" key="10">
    <source>
        <dbReference type="Google" id="ProtNLM"/>
    </source>
</evidence>
<keyword evidence="3" id="KW-0732">Signal</keyword>
<dbReference type="InterPro" id="IPR012944">
    <property type="entry name" value="SusD_RagB_dom"/>
</dbReference>
<keyword evidence="4" id="KW-0472">Membrane</keyword>
<dbReference type="RefSeq" id="WP_027586003.1">
    <property type="nucleotide sequence ID" value="NZ_BLAX01000001.1"/>
</dbReference>
<dbReference type="InterPro" id="IPR033985">
    <property type="entry name" value="SusD-like_N"/>
</dbReference>
<dbReference type="AlphaFoldDB" id="A0A5M4B4F3"/>
<proteinExistence type="inferred from homology"/>
<dbReference type="CDD" id="cd08977">
    <property type="entry name" value="SusD"/>
    <property type="match status" value="1"/>
</dbReference>
<organism evidence="8 9">
    <name type="scientific">Prolixibacter bellariivorans</name>
    <dbReference type="NCBI Taxonomy" id="314319"/>
    <lineage>
        <taxon>Bacteria</taxon>
        <taxon>Pseudomonadati</taxon>
        <taxon>Bacteroidota</taxon>
        <taxon>Bacteroidia</taxon>
        <taxon>Marinilabiliales</taxon>
        <taxon>Prolixibacteraceae</taxon>
        <taxon>Prolixibacter</taxon>
    </lineage>
</organism>
<dbReference type="Pfam" id="PF07980">
    <property type="entry name" value="SusD_RagB"/>
    <property type="match status" value="1"/>
</dbReference>
<protein>
    <recommendedName>
        <fullName evidence="10">Starch-binding protein</fullName>
    </recommendedName>
</protein>
<accession>A0A5M4B4F3</accession>
<keyword evidence="5" id="KW-0998">Cell outer membrane</keyword>
<evidence type="ECO:0000313" key="9">
    <source>
        <dbReference type="Proteomes" id="UP000391834"/>
    </source>
</evidence>
<dbReference type="Pfam" id="PF14322">
    <property type="entry name" value="SusD-like_3"/>
    <property type="match status" value="1"/>
</dbReference>
<comment type="caution">
    <text evidence="8">The sequence shown here is derived from an EMBL/GenBank/DDBJ whole genome shotgun (WGS) entry which is preliminary data.</text>
</comment>
<reference evidence="8 9" key="1">
    <citation type="submission" date="2019-10" db="EMBL/GenBank/DDBJ databases">
        <title>Prolixibacter strains distinguished by the presence of nitrate reductase genes were adept at nitrate-dependent anaerobic corrosion of metallic iron and carbon steel.</title>
        <authorList>
            <person name="Iino T."/>
            <person name="Shono N."/>
            <person name="Ito K."/>
            <person name="Nakamura R."/>
            <person name="Sueoka K."/>
            <person name="Harayama S."/>
            <person name="Ohkuma M."/>
        </authorList>
    </citation>
    <scope>NUCLEOTIDE SEQUENCE [LARGE SCALE GENOMIC DNA]</scope>
    <source>
        <strain evidence="8 9">JCM 13498</strain>
    </source>
</reference>
<evidence type="ECO:0000256" key="3">
    <source>
        <dbReference type="ARBA" id="ARBA00022729"/>
    </source>
</evidence>
<feature type="domain" description="RagB/SusD" evidence="6">
    <location>
        <begin position="329"/>
        <end position="461"/>
    </location>
</feature>
<evidence type="ECO:0000256" key="5">
    <source>
        <dbReference type="ARBA" id="ARBA00023237"/>
    </source>
</evidence>
<dbReference type="SUPFAM" id="SSF48452">
    <property type="entry name" value="TPR-like"/>
    <property type="match status" value="1"/>
</dbReference>
<feature type="domain" description="SusD-like N-terminal" evidence="7">
    <location>
        <begin position="91"/>
        <end position="219"/>
    </location>
</feature>
<dbReference type="InterPro" id="IPR011990">
    <property type="entry name" value="TPR-like_helical_dom_sf"/>
</dbReference>
<evidence type="ECO:0000256" key="1">
    <source>
        <dbReference type="ARBA" id="ARBA00004442"/>
    </source>
</evidence>
<dbReference type="Proteomes" id="UP000391834">
    <property type="component" value="Unassembled WGS sequence"/>
</dbReference>
<sequence>MKMKYIKLTVVIILLVQVVACTDNILDKSPVSSFSAEGFYKTKSDAQAGVYGIYNAAQSVFRVDFAYWGEGRADNVQTDQSGEGLILMQNNLSESASSADWSALYRMISRANYAIKYIPDVYKDDPSGGAQLVGQAKALRALAYFYLVRVWGDVPLITEPYTSTAQDIFVTKTDKEQVLDQIEQDLTYAATNCVEKFNNEKDRIMVTQGTANALLTEVYMWRHKYSEAVASSQLVLNNPLYSLVSSMDDWGKIFTDGYSKESIFEVGYNDEQTNLLRVLYALGSYAIYTPSEKFKASYESGDRRIPYVYDTTLSDPKAIWKFLGKGVNDEDPSKSHQDIVLIRLADIMLLRAEALAQLGGVENINEALNLLNKIRTRAGLPAFNTEQEAADKYGDLESAILHERSVELCFEGHRWFDLVRTGRAISTMQPLNGLSDEGNLVWPISTNVLNKNPNMEQNDYYK</sequence>
<evidence type="ECO:0000256" key="4">
    <source>
        <dbReference type="ARBA" id="ARBA00023136"/>
    </source>
</evidence>
<evidence type="ECO:0000259" key="6">
    <source>
        <dbReference type="Pfam" id="PF07980"/>
    </source>
</evidence>
<name>A0A5M4B4F3_9BACT</name>
<dbReference type="Gene3D" id="1.25.40.390">
    <property type="match status" value="1"/>
</dbReference>
<comment type="subcellular location">
    <subcellularLocation>
        <location evidence="1">Cell outer membrane</location>
    </subcellularLocation>
</comment>
<keyword evidence="9" id="KW-1185">Reference proteome</keyword>
<gene>
    <name evidence="8" type="ORF">PbJCM13498_39120</name>
</gene>
<evidence type="ECO:0000313" key="8">
    <source>
        <dbReference type="EMBL" id="GET35049.1"/>
    </source>
</evidence>
<evidence type="ECO:0000259" key="7">
    <source>
        <dbReference type="Pfam" id="PF14322"/>
    </source>
</evidence>
<evidence type="ECO:0000256" key="2">
    <source>
        <dbReference type="ARBA" id="ARBA00006275"/>
    </source>
</evidence>